<keyword evidence="2" id="KW-0472">Membrane</keyword>
<evidence type="ECO:0000313" key="3">
    <source>
        <dbReference type="EMBL" id="MDY7230060.1"/>
    </source>
</evidence>
<dbReference type="InterPro" id="IPR026467">
    <property type="entry name" value="Ser/Gly_Cys_C_dom"/>
</dbReference>
<accession>A0ABU5H9A2</accession>
<feature type="region of interest" description="Disordered" evidence="1">
    <location>
        <begin position="281"/>
        <end position="328"/>
    </location>
</feature>
<sequence>MNPLDWSGTQFLLMYVPLMVVGYVVAWGLRRPSQQSDAAPDAIAQRLEPYEVALLKGFKTFRDAVTASLVHRGVFLIQDEELFPSTKPPSGMTRLEQSVHRAARGRSLARSELANILQTEAEPLREQLVRKGLLVDAKEAHEKRRVPAIVFGAVLALGAAKLALGLVRDRPVGILFFLLILGLIGFVSIFKMKIGRTPLGDKTLKSLVSKHEPLRTTAATEGSLPTLSGTEVALAVALFGTSAMAASQMEPLRRYLQPASTGGASVDSGADGCGTDYDSDTSLFSSSSSCSSSSDSSSSCSSSSSDSSSSCSSSSSSCGGCSSGGSSD</sequence>
<evidence type="ECO:0000256" key="2">
    <source>
        <dbReference type="SAM" id="Phobius"/>
    </source>
</evidence>
<comment type="caution">
    <text evidence="3">The sequence shown here is derived from an EMBL/GenBank/DDBJ whole genome shotgun (WGS) entry which is preliminary data.</text>
</comment>
<dbReference type="EMBL" id="JAXIVS010000010">
    <property type="protein sequence ID" value="MDY7230060.1"/>
    <property type="molecule type" value="Genomic_DNA"/>
</dbReference>
<reference evidence="3 4" key="1">
    <citation type="submission" date="2023-12" db="EMBL/GenBank/DDBJ databases">
        <title>the genome sequence of Hyalangium sp. s54d21.</title>
        <authorList>
            <person name="Zhang X."/>
        </authorList>
    </citation>
    <scope>NUCLEOTIDE SEQUENCE [LARGE SCALE GENOMIC DNA]</scope>
    <source>
        <strain evidence="4">s54d21</strain>
    </source>
</reference>
<protein>
    <submittedName>
        <fullName evidence="3">TIGR04222 domain-containing membrane protein</fullName>
    </submittedName>
</protein>
<dbReference type="Proteomes" id="UP001291309">
    <property type="component" value="Unassembled WGS sequence"/>
</dbReference>
<dbReference type="RefSeq" id="WP_321548784.1">
    <property type="nucleotide sequence ID" value="NZ_JAXIVS010000010.1"/>
</dbReference>
<name>A0ABU5H9A2_9BACT</name>
<organism evidence="3 4">
    <name type="scientific">Hyalangium rubrum</name>
    <dbReference type="NCBI Taxonomy" id="3103134"/>
    <lineage>
        <taxon>Bacteria</taxon>
        <taxon>Pseudomonadati</taxon>
        <taxon>Myxococcota</taxon>
        <taxon>Myxococcia</taxon>
        <taxon>Myxococcales</taxon>
        <taxon>Cystobacterineae</taxon>
        <taxon>Archangiaceae</taxon>
        <taxon>Hyalangium</taxon>
    </lineage>
</organism>
<keyword evidence="2" id="KW-0812">Transmembrane</keyword>
<dbReference type="NCBIfam" id="TIGR04222">
    <property type="entry name" value="near_uncomplex"/>
    <property type="match status" value="1"/>
</dbReference>
<evidence type="ECO:0000256" key="1">
    <source>
        <dbReference type="SAM" id="MobiDB-lite"/>
    </source>
</evidence>
<proteinExistence type="predicted"/>
<gene>
    <name evidence="3" type="ORF">SYV04_26940</name>
</gene>
<feature type="compositionally biased region" description="Low complexity" evidence="1">
    <location>
        <begin position="285"/>
        <end position="320"/>
    </location>
</feature>
<keyword evidence="4" id="KW-1185">Reference proteome</keyword>
<feature type="transmembrane region" description="Helical" evidence="2">
    <location>
        <begin position="12"/>
        <end position="29"/>
    </location>
</feature>
<keyword evidence="2" id="KW-1133">Transmembrane helix</keyword>
<feature type="transmembrane region" description="Helical" evidence="2">
    <location>
        <begin position="148"/>
        <end position="166"/>
    </location>
</feature>
<evidence type="ECO:0000313" key="4">
    <source>
        <dbReference type="Proteomes" id="UP001291309"/>
    </source>
</evidence>
<feature type="transmembrane region" description="Helical" evidence="2">
    <location>
        <begin position="172"/>
        <end position="190"/>
    </location>
</feature>